<organism evidence="2 3">
    <name type="scientific">Obesumbacterium proteus ATCC 12841</name>
    <dbReference type="NCBI Taxonomy" id="1354268"/>
    <lineage>
        <taxon>Bacteria</taxon>
        <taxon>Pseudomonadati</taxon>
        <taxon>Pseudomonadota</taxon>
        <taxon>Gammaproteobacteria</taxon>
        <taxon>Enterobacterales</taxon>
        <taxon>Hafniaceae</taxon>
        <taxon>Obesumbacterium</taxon>
    </lineage>
</organism>
<protein>
    <submittedName>
        <fullName evidence="2">PgaA family PGA biofilm outer membrane secretin</fullName>
    </submittedName>
</protein>
<sequence>MEVSGRNYGDGQKIGGRLSAWHDFNDNWRVGGSAERLSRNTPLRALRSGVYANSGDLFVRWYQNERREYQLSFAASHFSDGNDRIEYGLSGKERMWTTPRFTLDFTPGIGGSTNTKENVPYYNPKSDFSVVPGLSAEQVLYRHYDTVWTQQGIAGVGGYWQQGEDVGAIVQVGYGQRLKWNNVVDGGVMLVWDKRPYDGKRERNISLAFDLNVRF</sequence>
<gene>
    <name evidence="2" type="ORF">M993_04648</name>
</gene>
<accession>A0AA91EA28</accession>
<evidence type="ECO:0000313" key="3">
    <source>
        <dbReference type="Proteomes" id="UP000078431"/>
    </source>
</evidence>
<dbReference type="Proteomes" id="UP000078431">
    <property type="component" value="Unassembled WGS sequence"/>
</dbReference>
<proteinExistence type="predicted"/>
<comment type="caution">
    <text evidence="2">The sequence shown here is derived from an EMBL/GenBank/DDBJ whole genome shotgun (WGS) entry which is preliminary data.</text>
</comment>
<reference evidence="2 3" key="1">
    <citation type="submission" date="2016-04" db="EMBL/GenBank/DDBJ databases">
        <title>ATOL: Assembling a taxonomically balanced genome-scale reconstruction of the evolutionary history of the Enterobacteriaceae.</title>
        <authorList>
            <person name="Plunkett G.III."/>
            <person name="Neeno-Eckwall E.C."/>
            <person name="Glasner J.D."/>
            <person name="Perna N.T."/>
        </authorList>
    </citation>
    <scope>NUCLEOTIDE SEQUENCE [LARGE SCALE GENOMIC DNA]</scope>
    <source>
        <strain evidence="2 3">ATCC 12841</strain>
    </source>
</reference>
<keyword evidence="3" id="KW-1185">Reference proteome</keyword>
<dbReference type="Pfam" id="PF21197">
    <property type="entry name" value="PgaA_barrel"/>
    <property type="match status" value="1"/>
</dbReference>
<evidence type="ECO:0000313" key="2">
    <source>
        <dbReference type="EMBL" id="OAT56670.1"/>
    </source>
</evidence>
<dbReference type="InterPro" id="IPR049003">
    <property type="entry name" value="PgaA_barrel"/>
</dbReference>
<name>A0AA91EA28_9GAMM</name>
<dbReference type="AlphaFoldDB" id="A0AA91EA28"/>
<feature type="domain" description="PgaA membrane beta barrel" evidence="1">
    <location>
        <begin position="1"/>
        <end position="215"/>
    </location>
</feature>
<dbReference type="EMBL" id="LXEX01000073">
    <property type="protein sequence ID" value="OAT56670.1"/>
    <property type="molecule type" value="Genomic_DNA"/>
</dbReference>
<evidence type="ECO:0000259" key="1">
    <source>
        <dbReference type="Pfam" id="PF21197"/>
    </source>
</evidence>